<dbReference type="WBParaSite" id="jg26131">
    <property type="protein sequence ID" value="jg26131"/>
    <property type="gene ID" value="jg26131"/>
</dbReference>
<dbReference type="AlphaFoldDB" id="A0A915E2X2"/>
<name>A0A915E2X2_9BILA</name>
<feature type="region of interest" description="Disordered" evidence="1">
    <location>
        <begin position="1"/>
        <end position="32"/>
    </location>
</feature>
<feature type="compositionally biased region" description="Polar residues" evidence="1">
    <location>
        <begin position="1"/>
        <end position="14"/>
    </location>
</feature>
<proteinExistence type="predicted"/>
<dbReference type="Proteomes" id="UP000887574">
    <property type="component" value="Unplaced"/>
</dbReference>
<reference evidence="3" key="1">
    <citation type="submission" date="2022-11" db="UniProtKB">
        <authorList>
            <consortium name="WormBaseParasite"/>
        </authorList>
    </citation>
    <scope>IDENTIFICATION</scope>
</reference>
<evidence type="ECO:0000256" key="1">
    <source>
        <dbReference type="SAM" id="MobiDB-lite"/>
    </source>
</evidence>
<evidence type="ECO:0000313" key="2">
    <source>
        <dbReference type="Proteomes" id="UP000887574"/>
    </source>
</evidence>
<evidence type="ECO:0000313" key="3">
    <source>
        <dbReference type="WBParaSite" id="jg26131"/>
    </source>
</evidence>
<organism evidence="2 3">
    <name type="scientific">Ditylenchus dipsaci</name>
    <dbReference type="NCBI Taxonomy" id="166011"/>
    <lineage>
        <taxon>Eukaryota</taxon>
        <taxon>Metazoa</taxon>
        <taxon>Ecdysozoa</taxon>
        <taxon>Nematoda</taxon>
        <taxon>Chromadorea</taxon>
        <taxon>Rhabditida</taxon>
        <taxon>Tylenchina</taxon>
        <taxon>Tylenchomorpha</taxon>
        <taxon>Sphaerularioidea</taxon>
        <taxon>Anguinidae</taxon>
        <taxon>Anguininae</taxon>
        <taxon>Ditylenchus</taxon>
    </lineage>
</organism>
<protein>
    <submittedName>
        <fullName evidence="3">Uncharacterized protein</fullName>
    </submittedName>
</protein>
<dbReference type="Gene3D" id="3.40.50.300">
    <property type="entry name" value="P-loop containing nucleotide triphosphate hydrolases"/>
    <property type="match status" value="1"/>
</dbReference>
<keyword evidence="2" id="KW-1185">Reference proteome</keyword>
<sequence length="118" mass="13107">MSPQTRCNLSGQQLRSDDSGTETEAGRSFSTHLASDRAHYSCVSQILHMQLSNEDRQKAEIAQSSFHFDPTKGNVLFASAFYGYAFSLDDFALLWSEKLGVDKDGLGKHLSPLITFSR</sequence>
<dbReference type="InterPro" id="IPR027417">
    <property type="entry name" value="P-loop_NTPase"/>
</dbReference>
<accession>A0A915E2X2</accession>